<dbReference type="SMART" id="SM00283">
    <property type="entry name" value="MA"/>
    <property type="match status" value="1"/>
</dbReference>
<dbReference type="Proteomes" id="UP000483018">
    <property type="component" value="Unassembled WGS sequence"/>
</dbReference>
<organism evidence="6 7">
    <name type="scientific">Defluviitalea raffinosedens</name>
    <dbReference type="NCBI Taxonomy" id="1450156"/>
    <lineage>
        <taxon>Bacteria</taxon>
        <taxon>Bacillati</taxon>
        <taxon>Bacillota</taxon>
        <taxon>Clostridia</taxon>
        <taxon>Lachnospirales</taxon>
        <taxon>Defluviitaleaceae</taxon>
        <taxon>Defluviitalea</taxon>
    </lineage>
</organism>
<dbReference type="EMBL" id="WSLF01000005">
    <property type="protein sequence ID" value="KAE9634513.1"/>
    <property type="molecule type" value="Genomic_DNA"/>
</dbReference>
<name>A0A7C8HFU4_9FIRM</name>
<dbReference type="PANTHER" id="PTHR32089:SF112">
    <property type="entry name" value="LYSOZYME-LIKE PROTEIN-RELATED"/>
    <property type="match status" value="1"/>
</dbReference>
<dbReference type="AlphaFoldDB" id="A0A7C8HFU4"/>
<sequence length="314" mass="35301">MFFKKKRSNEIVNNDSDEVVNMNEQSLREDEIKDSVKNIYGQILQTIEKHASINVQHGELAALAEQMNKSVNEVNSVVERSDQNIVELSEISEILSTISKESGDQAKEGQVAADKLYKIITYLEKGSQELSMKMMELEKRSNEINMINQTIRNIASQTNLLALNAAIEAARAGESGRGFAVVANEVKKLAEETTKSAKNIEELIKNIQNDIIETLEKNKKNEETIGKGIQMSQVVNEKVTGMESGFQQMQLKINDVDQSIGIQRQYSNEILKQTKISGELLMSMNDKLISHVEKASIVDEYLQNHLKELKDIIA</sequence>
<evidence type="ECO:0000256" key="3">
    <source>
        <dbReference type="PROSITE-ProRule" id="PRU00284"/>
    </source>
</evidence>
<dbReference type="PANTHER" id="PTHR32089">
    <property type="entry name" value="METHYL-ACCEPTING CHEMOTAXIS PROTEIN MCPB"/>
    <property type="match status" value="1"/>
</dbReference>
<dbReference type="SUPFAM" id="SSF58104">
    <property type="entry name" value="Methyl-accepting chemotaxis protein (MCP) signaling domain"/>
    <property type="match status" value="1"/>
</dbReference>
<keyword evidence="7" id="KW-1185">Reference proteome</keyword>
<feature type="domain" description="Methyl-accepting transducer" evidence="5">
    <location>
        <begin position="59"/>
        <end position="278"/>
    </location>
</feature>
<proteinExistence type="inferred from homology"/>
<evidence type="ECO:0000256" key="2">
    <source>
        <dbReference type="ARBA" id="ARBA00029447"/>
    </source>
</evidence>
<gene>
    <name evidence="6" type="ORF">GND95_07535</name>
</gene>
<dbReference type="GO" id="GO:0006935">
    <property type="term" value="P:chemotaxis"/>
    <property type="evidence" value="ECO:0007669"/>
    <property type="project" value="InterPro"/>
</dbReference>
<dbReference type="InterPro" id="IPR004090">
    <property type="entry name" value="Chemotax_Me-accpt_rcpt"/>
</dbReference>
<dbReference type="GO" id="GO:0007165">
    <property type="term" value="P:signal transduction"/>
    <property type="evidence" value="ECO:0007669"/>
    <property type="project" value="UniProtKB-KW"/>
</dbReference>
<dbReference type="PROSITE" id="PS50111">
    <property type="entry name" value="CHEMOTAXIS_TRANSDUC_2"/>
    <property type="match status" value="1"/>
</dbReference>
<dbReference type="RefSeq" id="WP_158740241.1">
    <property type="nucleotide sequence ID" value="NZ_JAFBEP010000002.1"/>
</dbReference>
<reference evidence="6 7" key="1">
    <citation type="submission" date="2019-12" db="EMBL/GenBank/DDBJ databases">
        <title>Defluviitalea raffinosedens, isolated from a biogas fermenter, genome sequencing and characterization.</title>
        <authorList>
            <person name="Rettenmaier R."/>
            <person name="Schneider M."/>
            <person name="Neuhaus K."/>
            <person name="Liebl W."/>
            <person name="Zverlov V."/>
        </authorList>
    </citation>
    <scope>NUCLEOTIDE SEQUENCE [LARGE SCALE GENOMIC DNA]</scope>
    <source>
        <strain evidence="6 7">249c-K6</strain>
    </source>
</reference>
<evidence type="ECO:0000259" key="5">
    <source>
        <dbReference type="PROSITE" id="PS50111"/>
    </source>
</evidence>
<dbReference type="Gene3D" id="1.10.287.950">
    <property type="entry name" value="Methyl-accepting chemotaxis protein"/>
    <property type="match status" value="1"/>
</dbReference>
<dbReference type="Pfam" id="PF00015">
    <property type="entry name" value="MCPsignal"/>
    <property type="match status" value="1"/>
</dbReference>
<dbReference type="InterPro" id="IPR004089">
    <property type="entry name" value="MCPsignal_dom"/>
</dbReference>
<comment type="caution">
    <text evidence="6">The sequence shown here is derived from an EMBL/GenBank/DDBJ whole genome shotgun (WGS) entry which is preliminary data.</text>
</comment>
<dbReference type="GO" id="GO:0004888">
    <property type="term" value="F:transmembrane signaling receptor activity"/>
    <property type="evidence" value="ECO:0007669"/>
    <property type="project" value="InterPro"/>
</dbReference>
<dbReference type="PRINTS" id="PR00260">
    <property type="entry name" value="CHEMTRNSDUCR"/>
</dbReference>
<dbReference type="OrthoDB" id="9807021at2"/>
<evidence type="ECO:0000256" key="4">
    <source>
        <dbReference type="SAM" id="Coils"/>
    </source>
</evidence>
<keyword evidence="1 3" id="KW-0807">Transducer</keyword>
<evidence type="ECO:0000256" key="1">
    <source>
        <dbReference type="ARBA" id="ARBA00023224"/>
    </source>
</evidence>
<accession>A0A7C8HFU4</accession>
<evidence type="ECO:0000313" key="6">
    <source>
        <dbReference type="EMBL" id="KAE9634513.1"/>
    </source>
</evidence>
<feature type="coiled-coil region" evidence="4">
    <location>
        <begin position="183"/>
        <end position="224"/>
    </location>
</feature>
<evidence type="ECO:0000313" key="7">
    <source>
        <dbReference type="Proteomes" id="UP000483018"/>
    </source>
</evidence>
<protein>
    <submittedName>
        <fullName evidence="6">Methyl-accepting chemotaxis protein</fullName>
    </submittedName>
</protein>
<keyword evidence="4" id="KW-0175">Coiled coil</keyword>
<dbReference type="GO" id="GO:0016020">
    <property type="term" value="C:membrane"/>
    <property type="evidence" value="ECO:0007669"/>
    <property type="project" value="InterPro"/>
</dbReference>
<comment type="similarity">
    <text evidence="2">Belongs to the methyl-accepting chemotaxis (MCP) protein family.</text>
</comment>